<gene>
    <name evidence="1" type="ORF">ASZ90_012715</name>
</gene>
<dbReference type="EMBL" id="LNQE01001432">
    <property type="protein sequence ID" value="KUG17594.1"/>
    <property type="molecule type" value="Genomic_DNA"/>
</dbReference>
<proteinExistence type="predicted"/>
<name>A0A0W8F9T4_9ZZZZ</name>
<reference evidence="1" key="1">
    <citation type="journal article" date="2015" name="Proc. Natl. Acad. Sci. U.S.A.">
        <title>Networks of energetic and metabolic interactions define dynamics in microbial communities.</title>
        <authorList>
            <person name="Embree M."/>
            <person name="Liu J.K."/>
            <person name="Al-Bassam M.M."/>
            <person name="Zengler K."/>
        </authorList>
    </citation>
    <scope>NUCLEOTIDE SEQUENCE</scope>
</reference>
<dbReference type="AlphaFoldDB" id="A0A0W8F9T4"/>
<organism evidence="1">
    <name type="scientific">hydrocarbon metagenome</name>
    <dbReference type="NCBI Taxonomy" id="938273"/>
    <lineage>
        <taxon>unclassified sequences</taxon>
        <taxon>metagenomes</taxon>
        <taxon>ecological metagenomes</taxon>
    </lineage>
</organism>
<protein>
    <submittedName>
        <fullName evidence="1">Uncharacterized protein</fullName>
    </submittedName>
</protein>
<accession>A0A0W8F9T4</accession>
<comment type="caution">
    <text evidence="1">The sequence shown here is derived from an EMBL/GenBank/DDBJ whole genome shotgun (WGS) entry which is preliminary data.</text>
</comment>
<evidence type="ECO:0000313" key="1">
    <source>
        <dbReference type="EMBL" id="KUG17594.1"/>
    </source>
</evidence>
<sequence length="40" mass="4548">MAARPIGFAPLLSMIYSADRRVYLAVMYNPEPMDAELRAF</sequence>